<dbReference type="Proteomes" id="UP001589920">
    <property type="component" value="Unassembled WGS sequence"/>
</dbReference>
<protein>
    <submittedName>
        <fullName evidence="2">Type IIL restriction-modification enzyme MmeI</fullName>
    </submittedName>
</protein>
<dbReference type="EMBL" id="JBHMQU010000100">
    <property type="protein sequence ID" value="MFC0813558.1"/>
    <property type="molecule type" value="Genomic_DNA"/>
</dbReference>
<dbReference type="InterPro" id="IPR046817">
    <property type="entry name" value="MmeI_N"/>
</dbReference>
<sequence length="154" mass="17104">MSVDDFIARWTTSGGSERANFQQFAIELTQLLDVPAPKPATADAQNDDYRFERPVTFIHTGTQSRGFIDLYRRGCFVMEAKQGTGAAPEESQLDLLAAAPPVQRQGHGVRGSKRWDDTMLRARNQADGYARAVAREDGWPPFLLIVDVGHVIEV</sequence>
<evidence type="ECO:0000313" key="2">
    <source>
        <dbReference type="EMBL" id="MFC0813558.1"/>
    </source>
</evidence>
<evidence type="ECO:0000313" key="3">
    <source>
        <dbReference type="Proteomes" id="UP001589920"/>
    </source>
</evidence>
<proteinExistence type="predicted"/>
<organism evidence="2 3">
    <name type="scientific">Paracoccus panacisoli</name>
    <dbReference type="NCBI Taxonomy" id="1510163"/>
    <lineage>
        <taxon>Bacteria</taxon>
        <taxon>Pseudomonadati</taxon>
        <taxon>Pseudomonadota</taxon>
        <taxon>Alphaproteobacteria</taxon>
        <taxon>Rhodobacterales</taxon>
        <taxon>Paracoccaceae</taxon>
        <taxon>Paracoccus</taxon>
    </lineage>
</organism>
<keyword evidence="3" id="KW-1185">Reference proteome</keyword>
<feature type="domain" description="MmeI-like N-terminal" evidence="1">
    <location>
        <begin position="2"/>
        <end position="149"/>
    </location>
</feature>
<dbReference type="Pfam" id="PF20464">
    <property type="entry name" value="MmeI_N"/>
    <property type="match status" value="1"/>
</dbReference>
<dbReference type="RefSeq" id="WP_394321665.1">
    <property type="nucleotide sequence ID" value="NZ_JBHMQU010000100.1"/>
</dbReference>
<name>A0ABV6TC35_9RHOB</name>
<accession>A0ABV6TC35</accession>
<reference evidence="2 3" key="1">
    <citation type="submission" date="2024-09" db="EMBL/GenBank/DDBJ databases">
        <authorList>
            <person name="Sun Q."/>
            <person name="Mori K."/>
        </authorList>
    </citation>
    <scope>NUCLEOTIDE SEQUENCE [LARGE SCALE GENOMIC DNA]</scope>
    <source>
        <strain evidence="2 3">KCTC 42086</strain>
    </source>
</reference>
<gene>
    <name evidence="2" type="ORF">ACFHYO_15785</name>
</gene>
<comment type="caution">
    <text evidence="2">The sequence shown here is derived from an EMBL/GenBank/DDBJ whole genome shotgun (WGS) entry which is preliminary data.</text>
</comment>
<evidence type="ECO:0000259" key="1">
    <source>
        <dbReference type="Pfam" id="PF20464"/>
    </source>
</evidence>